<dbReference type="InterPro" id="IPR007263">
    <property type="entry name" value="DCC1-like"/>
</dbReference>
<dbReference type="PANTHER" id="PTHR33639:SF2">
    <property type="entry name" value="DUF393 DOMAIN-CONTAINING PROTEIN"/>
    <property type="match status" value="1"/>
</dbReference>
<dbReference type="PANTHER" id="PTHR33639">
    <property type="entry name" value="THIOL-DISULFIDE OXIDOREDUCTASE DCC"/>
    <property type="match status" value="1"/>
</dbReference>
<reference evidence="2" key="1">
    <citation type="submission" date="2015-05" db="EMBL/GenBank/DDBJ databases">
        <title>Draft genome sequencing of a biphenyl-degrading bacterium, Pseudomonas balearica KF707 (=NBRC110670).</title>
        <authorList>
            <person name="Kimura N."/>
            <person name="Hirose J."/>
            <person name="Watanabe T."/>
            <person name="Suenaga H."/>
            <person name="Fujihara H."/>
            <person name="Noguchi M."/>
            <person name="Hashimoto M."/>
            <person name="Shimodaira J."/>
            <person name="Tsuchikane K."/>
            <person name="Hosoyama A."/>
            <person name="Yamazoe A."/>
            <person name="Fujita N."/>
            <person name="Furukawa K."/>
        </authorList>
    </citation>
    <scope>NUCLEOTIDE SEQUENCE [LARGE SCALE GENOMIC DNA]</scope>
    <source>
        <strain evidence="2">DSM 10086 / NBRC 110670 / KF707</strain>
    </source>
</reference>
<organism evidence="1 2">
    <name type="scientific">Metapseudomonas furukawaii</name>
    <name type="common">Pseudomonas furukawaii</name>
    <dbReference type="NCBI Taxonomy" id="1149133"/>
    <lineage>
        <taxon>Bacteria</taxon>
        <taxon>Pseudomonadati</taxon>
        <taxon>Pseudomonadota</taxon>
        <taxon>Gammaproteobacteria</taxon>
        <taxon>Pseudomonadales</taxon>
        <taxon>Pseudomonadaceae</taxon>
        <taxon>Metapseudomonas</taxon>
    </lineage>
</organism>
<keyword evidence="2" id="KW-1185">Reference proteome</keyword>
<dbReference type="EMBL" id="AP014862">
    <property type="protein sequence ID" value="BAU73576.1"/>
    <property type="molecule type" value="Genomic_DNA"/>
</dbReference>
<dbReference type="GO" id="GO:0015035">
    <property type="term" value="F:protein-disulfide reductase activity"/>
    <property type="evidence" value="ECO:0007669"/>
    <property type="project" value="InterPro"/>
</dbReference>
<dbReference type="KEGG" id="pfuw:KF707C_18880"/>
<dbReference type="AlphaFoldDB" id="A0AAD1BXT7"/>
<evidence type="ECO:0000313" key="2">
    <source>
        <dbReference type="Proteomes" id="UP000218554"/>
    </source>
</evidence>
<dbReference type="Proteomes" id="UP000218554">
    <property type="component" value="Chromosome"/>
</dbReference>
<sequence length="152" mass="17735">MDADRYPPHVRPGERVVLFDGVCKLCNGWAKFLIRHDRSRVFKLASVQSAEGQAILRWFDLPTDRFETLLYVEGCELHVRSDAIARILRQLPAPWPLLASFRFLPRAMRDGCYDRVALNRYRLFGRHEACLLPSPDHEGRFLHAERSFQRKG</sequence>
<reference evidence="1 2" key="2">
    <citation type="journal article" date="2017" name="Int. J. Syst. Evol. Microbiol.">
        <title>Pseudomonas furukawaii sp. nov., a polychlorinated biphenyl-degrading bacterium isolated from biphenyl-contaminated soil in Japan.</title>
        <authorList>
            <person name="Kimura N."/>
            <person name="Watanabe T."/>
            <person name="Suenaga H."/>
            <person name="Fujihara H."/>
            <person name="Futagami T."/>
            <person name="Goto M."/>
            <person name="Hanada S."/>
            <person name="Hirose J."/>
        </authorList>
    </citation>
    <scope>NUCLEOTIDE SEQUENCE [LARGE SCALE GENOMIC DNA]</scope>
    <source>
        <strain evidence="2">DSM 10086 / NBRC 110670 / KF707</strain>
    </source>
</reference>
<dbReference type="InterPro" id="IPR052927">
    <property type="entry name" value="DCC_oxidoreductase"/>
</dbReference>
<accession>A0AAD1BXT7</accession>
<dbReference type="Pfam" id="PF04134">
    <property type="entry name" value="DCC1-like"/>
    <property type="match status" value="1"/>
</dbReference>
<dbReference type="RefSeq" id="WP_004422301.1">
    <property type="nucleotide sequence ID" value="NZ_AJMR01000228.1"/>
</dbReference>
<gene>
    <name evidence="1" type="ORF">KF707C_18880</name>
</gene>
<name>A0AAD1BXT7_METFU</name>
<protein>
    <submittedName>
        <fullName evidence="1">Probable membrane protein YPO1564</fullName>
    </submittedName>
</protein>
<evidence type="ECO:0000313" key="1">
    <source>
        <dbReference type="EMBL" id="BAU73576.1"/>
    </source>
</evidence>
<proteinExistence type="predicted"/>